<sequence>MTSATLDAGTPVATPTAPVAVGSDAASQRPARRRYAVVGTGQRARTYIDGIGEHDDVAELVALVDTNGTRLRYHVDRLRDAGRGEPALFAAEDLERMLDDVAPDVVVVTSPDRTHAAHVATALAHGADVVVEKPLTIDAGGMYTIADAVRRSEGRLTVAHNYRYSPRNAALRQVVADGRIGDVVSVHFEWLLDTAHGADYFRRWHREKKASGGLLVHKASHHFDLVNWWTGDVPESVFARGGLRFYGRPQAAGAQYAPDLSADDDLRALYLDAAHEDGYRRDQDPFAPGATIEDTLSVLVGYRSGATLTYALTAHSPWEGYRVAVNGTRGRAELEVVERCHTTPGLPGQLGTAADGGGDCCPSRPRGARLVVQEHWGRPEEIPLPVDDGHRTGDAALLRDVLRGHLPASDGGPDDDPLGRRAGLVDGLRAVAVGVAGNRSLATGQVVPVSTLGTRL</sequence>
<dbReference type="SUPFAM" id="SSF51735">
    <property type="entry name" value="NAD(P)-binding Rossmann-fold domains"/>
    <property type="match status" value="1"/>
</dbReference>
<comment type="similarity">
    <text evidence="1">Belongs to the Gfo/Idh/MocA family.</text>
</comment>
<dbReference type="KEGG" id="ido:I598_1807"/>
<dbReference type="SUPFAM" id="SSF55347">
    <property type="entry name" value="Glyceraldehyde-3-phosphate dehydrogenase-like, C-terminal domain"/>
    <property type="match status" value="1"/>
</dbReference>
<dbReference type="InterPro" id="IPR036291">
    <property type="entry name" value="NAD(P)-bd_dom_sf"/>
</dbReference>
<dbReference type="InterPro" id="IPR051450">
    <property type="entry name" value="Gfo/Idh/MocA_Oxidoreductases"/>
</dbReference>
<dbReference type="PANTHER" id="PTHR43377">
    <property type="entry name" value="BILIVERDIN REDUCTASE A"/>
    <property type="match status" value="1"/>
</dbReference>
<feature type="region of interest" description="Disordered" evidence="2">
    <location>
        <begin position="1"/>
        <end position="26"/>
    </location>
</feature>
<name>A0A161I1U3_9MICO</name>
<reference evidence="5 6" key="1">
    <citation type="submission" date="2016-01" db="EMBL/GenBank/DDBJ databases">
        <title>Complete genome sequence of a soil Actinobacterium, Isoptericola dokdonensis DS-3.</title>
        <authorList>
            <person name="Kwon S.-K."/>
            <person name="Kim J.F."/>
        </authorList>
    </citation>
    <scope>NUCLEOTIDE SEQUENCE [LARGE SCALE GENOMIC DNA]</scope>
    <source>
        <strain evidence="5 6">DS-3</strain>
    </source>
</reference>
<organism evidence="5 6">
    <name type="scientific">Isoptericola dokdonensis DS-3</name>
    <dbReference type="NCBI Taxonomy" id="1300344"/>
    <lineage>
        <taxon>Bacteria</taxon>
        <taxon>Bacillati</taxon>
        <taxon>Actinomycetota</taxon>
        <taxon>Actinomycetes</taxon>
        <taxon>Micrococcales</taxon>
        <taxon>Promicromonosporaceae</taxon>
        <taxon>Isoptericola</taxon>
    </lineage>
</organism>
<protein>
    <submittedName>
        <fullName evidence="5">Putative oxidoreductase YteT</fullName>
        <ecNumber evidence="5">1.-.-.-</ecNumber>
    </submittedName>
</protein>
<dbReference type="Pfam" id="PF01408">
    <property type="entry name" value="GFO_IDH_MocA"/>
    <property type="match status" value="1"/>
</dbReference>
<dbReference type="InterPro" id="IPR004104">
    <property type="entry name" value="Gfo/Idh/MocA-like_OxRdtase_C"/>
</dbReference>
<proteinExistence type="inferred from homology"/>
<evidence type="ECO:0000313" key="6">
    <source>
        <dbReference type="Proteomes" id="UP000076794"/>
    </source>
</evidence>
<evidence type="ECO:0000259" key="4">
    <source>
        <dbReference type="Pfam" id="PF02894"/>
    </source>
</evidence>
<dbReference type="PATRIC" id="fig|1300344.3.peg.1814"/>
<dbReference type="AlphaFoldDB" id="A0A161I1U3"/>
<dbReference type="Gene3D" id="3.40.50.720">
    <property type="entry name" value="NAD(P)-binding Rossmann-like Domain"/>
    <property type="match status" value="1"/>
</dbReference>
<evidence type="ECO:0000256" key="1">
    <source>
        <dbReference type="ARBA" id="ARBA00010928"/>
    </source>
</evidence>
<gene>
    <name evidence="5" type="primary">yteT_1</name>
    <name evidence="5" type="ORF">I598_1807</name>
</gene>
<keyword evidence="5" id="KW-0560">Oxidoreductase</keyword>
<evidence type="ECO:0000259" key="3">
    <source>
        <dbReference type="Pfam" id="PF01408"/>
    </source>
</evidence>
<feature type="domain" description="Gfo/Idh/MocA-like oxidoreductase N-terminal" evidence="3">
    <location>
        <begin position="34"/>
        <end position="160"/>
    </location>
</feature>
<dbReference type="GO" id="GO:0016491">
    <property type="term" value="F:oxidoreductase activity"/>
    <property type="evidence" value="ECO:0007669"/>
    <property type="project" value="UniProtKB-KW"/>
</dbReference>
<dbReference type="PANTHER" id="PTHR43377:SF2">
    <property type="entry name" value="BINDING ROSSMANN FOLD OXIDOREDUCTASE, PUTATIVE (AFU_ORTHOLOGUE AFUA_4G00560)-RELATED"/>
    <property type="match status" value="1"/>
</dbReference>
<keyword evidence="6" id="KW-1185">Reference proteome</keyword>
<dbReference type="GO" id="GO:0000166">
    <property type="term" value="F:nucleotide binding"/>
    <property type="evidence" value="ECO:0007669"/>
    <property type="project" value="InterPro"/>
</dbReference>
<accession>A0A161I1U3</accession>
<evidence type="ECO:0000256" key="2">
    <source>
        <dbReference type="SAM" id="MobiDB-lite"/>
    </source>
</evidence>
<dbReference type="InterPro" id="IPR000683">
    <property type="entry name" value="Gfo/Idh/MocA-like_OxRdtase_N"/>
</dbReference>
<evidence type="ECO:0000313" key="5">
    <source>
        <dbReference type="EMBL" id="ANC31355.1"/>
    </source>
</evidence>
<dbReference type="RefSeq" id="WP_083973089.1">
    <property type="nucleotide sequence ID" value="NZ_CP014209.1"/>
</dbReference>
<dbReference type="Proteomes" id="UP000076794">
    <property type="component" value="Chromosome"/>
</dbReference>
<dbReference type="EC" id="1.-.-.-" evidence="5"/>
<feature type="domain" description="Gfo/Idh/MocA-like oxidoreductase C-terminal" evidence="4">
    <location>
        <begin position="173"/>
        <end position="447"/>
    </location>
</feature>
<dbReference type="EMBL" id="CP014209">
    <property type="protein sequence ID" value="ANC31355.1"/>
    <property type="molecule type" value="Genomic_DNA"/>
</dbReference>
<dbReference type="OrthoDB" id="103047at2"/>
<feature type="compositionally biased region" description="Low complexity" evidence="2">
    <location>
        <begin position="10"/>
        <end position="21"/>
    </location>
</feature>
<dbReference type="Pfam" id="PF02894">
    <property type="entry name" value="GFO_IDH_MocA_C"/>
    <property type="match status" value="1"/>
</dbReference>
<dbReference type="STRING" id="1300344.I598_1807"/>
<dbReference type="Gene3D" id="3.30.360.10">
    <property type="entry name" value="Dihydrodipicolinate Reductase, domain 2"/>
    <property type="match status" value="1"/>
</dbReference>